<feature type="domain" description="Hemerythrin-like" evidence="2">
    <location>
        <begin position="6"/>
        <end position="123"/>
    </location>
</feature>
<gene>
    <name evidence="3" type="ORF">FHU38_001782</name>
</gene>
<evidence type="ECO:0000256" key="1">
    <source>
        <dbReference type="SAM" id="MobiDB-lite"/>
    </source>
</evidence>
<evidence type="ECO:0000313" key="4">
    <source>
        <dbReference type="Proteomes" id="UP000545493"/>
    </source>
</evidence>
<accession>A0A7X5ZQ49</accession>
<dbReference type="RefSeq" id="WP_208415606.1">
    <property type="nucleotide sequence ID" value="NZ_JAAOYM010000001.1"/>
</dbReference>
<dbReference type="InterPro" id="IPR012312">
    <property type="entry name" value="Hemerythrin-like"/>
</dbReference>
<dbReference type="Gene3D" id="1.20.120.520">
    <property type="entry name" value="nmb1532 protein domain like"/>
    <property type="match status" value="1"/>
</dbReference>
<dbReference type="PANTHER" id="PTHR35585:SF1">
    <property type="entry name" value="HHE DOMAIN PROTEIN (AFU_ORTHOLOGUE AFUA_4G00730)"/>
    <property type="match status" value="1"/>
</dbReference>
<feature type="region of interest" description="Disordered" evidence="1">
    <location>
        <begin position="140"/>
        <end position="162"/>
    </location>
</feature>
<protein>
    <submittedName>
        <fullName evidence="3">Hemerythrin superfamily protein</fullName>
    </submittedName>
</protein>
<proteinExistence type="predicted"/>
<dbReference type="AlphaFoldDB" id="A0A7X5ZQ49"/>
<comment type="caution">
    <text evidence="3">The sequence shown here is derived from an EMBL/GenBank/DDBJ whole genome shotgun (WGS) entry which is preliminary data.</text>
</comment>
<organism evidence="3 4">
    <name type="scientific">Saccharomonospora amisosensis</name>
    <dbReference type="NCBI Taxonomy" id="1128677"/>
    <lineage>
        <taxon>Bacteria</taxon>
        <taxon>Bacillati</taxon>
        <taxon>Actinomycetota</taxon>
        <taxon>Actinomycetes</taxon>
        <taxon>Pseudonocardiales</taxon>
        <taxon>Pseudonocardiaceae</taxon>
        <taxon>Saccharomonospora</taxon>
    </lineage>
</organism>
<dbReference type="Pfam" id="PF01814">
    <property type="entry name" value="Hemerythrin"/>
    <property type="match status" value="1"/>
</dbReference>
<keyword evidence="4" id="KW-1185">Reference proteome</keyword>
<evidence type="ECO:0000259" key="2">
    <source>
        <dbReference type="Pfam" id="PF01814"/>
    </source>
</evidence>
<dbReference type="EMBL" id="JAAOYM010000001">
    <property type="protein sequence ID" value="NIJ11438.1"/>
    <property type="molecule type" value="Genomic_DNA"/>
</dbReference>
<name>A0A7X5ZQ49_9PSEU</name>
<dbReference type="Proteomes" id="UP000545493">
    <property type="component" value="Unassembled WGS sequence"/>
</dbReference>
<sequence length="184" mass="20875">MALLDAVELLKHDHRMVEQLFRDYRAAASDQQRRGVVELMIQELSKHAALEELMVYPLAKAVLPAERAEIDDHLAEHLDVKRTLAELDRLGQGDERTDELMAELEREVSEHVREEEGELLSKLRDSLDRQALDELGEALEQAKHNAPTRPHPHAPNEPPALALAAPVAAIYDRLRDRLQGRPQT</sequence>
<dbReference type="PANTHER" id="PTHR35585">
    <property type="entry name" value="HHE DOMAIN PROTEIN (AFU_ORTHOLOGUE AFUA_4G00730)"/>
    <property type="match status" value="1"/>
</dbReference>
<reference evidence="3 4" key="1">
    <citation type="submission" date="2020-03" db="EMBL/GenBank/DDBJ databases">
        <title>Sequencing the genomes of 1000 actinobacteria strains.</title>
        <authorList>
            <person name="Klenk H.-P."/>
        </authorList>
    </citation>
    <scope>NUCLEOTIDE SEQUENCE [LARGE SCALE GENOMIC DNA]</scope>
    <source>
        <strain evidence="3 4">DSM 45685</strain>
    </source>
</reference>
<evidence type="ECO:0000313" key="3">
    <source>
        <dbReference type="EMBL" id="NIJ11438.1"/>
    </source>
</evidence>